<keyword evidence="2" id="KW-1185">Reference proteome</keyword>
<evidence type="ECO:0000313" key="1">
    <source>
        <dbReference type="EMBL" id="GAA5008793.1"/>
    </source>
</evidence>
<gene>
    <name evidence="1" type="ORF">GCM10023257_64160</name>
</gene>
<sequence length="549" mass="60806">MQKDASSNVENSDANELIPTLSGAYGIRFLHFVLALPDSWEEGDGLSTEQTDAAIALYSWLQAFQHMDAPNRWINLASFSTRRLMRADISNASALREICGGDLEIPQGDEGDEVHRILSGYARDAYPAFLIKRPDEEWAMGGFFYHPDDREEVEFYRGVLKDAQLKYLFPEYVDKNPDELDYSTLRNVDSLLYFESGQGGSYQLPLLASHLINSAYMRCAVAGDDSFDAYMATIAQNLADARGMAAGRTAKVPVILGFSNVSISDIDRIELPSGHLRRVSSLDACFLPTQPSIDALLVLDVPVKLAVKAKHPRNDEEHGDEVWNRAQSSFQNWRNSLQWKTDCHRLAFMLADSDSHRAGAIQVLQAVINPLQGSAFMSWSDGRVQTSATTVNIDAGRVDGIRGWVENVTALHPRSLRVAMRRILSAASSRTDPSDALVDAVLAWENMFSDSPETSLRVCGSLSLLLEPVDRGRRRALVKELTDIYSTRSAIVHGNAREPSAEVIFADGDRALAVAVKAMRKLYENPDLLRSQNASARGKEVLLGLVDIR</sequence>
<evidence type="ECO:0008006" key="3">
    <source>
        <dbReference type="Google" id="ProtNLM"/>
    </source>
</evidence>
<dbReference type="RefSeq" id="WP_226028015.1">
    <property type="nucleotide sequence ID" value="NZ_BAABIV010000032.1"/>
</dbReference>
<comment type="caution">
    <text evidence="1">The sequence shown here is derived from an EMBL/GenBank/DDBJ whole genome shotgun (WGS) entry which is preliminary data.</text>
</comment>
<accession>A0ABP9ISN1</accession>
<protein>
    <recommendedName>
        <fullName evidence="3">Apea-like HEPN domain-containing protein</fullName>
    </recommendedName>
</protein>
<proteinExistence type="predicted"/>
<dbReference type="Proteomes" id="UP001500610">
    <property type="component" value="Unassembled WGS sequence"/>
</dbReference>
<dbReference type="EMBL" id="BAABIV010000032">
    <property type="protein sequence ID" value="GAA5008793.1"/>
    <property type="molecule type" value="Genomic_DNA"/>
</dbReference>
<reference evidence="2" key="1">
    <citation type="journal article" date="2019" name="Int. J. Syst. Evol. Microbiol.">
        <title>The Global Catalogue of Microorganisms (GCM) 10K type strain sequencing project: providing services to taxonomists for standard genome sequencing and annotation.</title>
        <authorList>
            <consortium name="The Broad Institute Genomics Platform"/>
            <consortium name="The Broad Institute Genome Sequencing Center for Infectious Disease"/>
            <person name="Wu L."/>
            <person name="Ma J."/>
        </authorList>
    </citation>
    <scope>NUCLEOTIDE SEQUENCE [LARGE SCALE GENOMIC DNA]</scope>
    <source>
        <strain evidence="2">JCM 17657</strain>
    </source>
</reference>
<organism evidence="1 2">
    <name type="scientific">Streptomyces hyderabadensis</name>
    <dbReference type="NCBI Taxonomy" id="598549"/>
    <lineage>
        <taxon>Bacteria</taxon>
        <taxon>Bacillati</taxon>
        <taxon>Actinomycetota</taxon>
        <taxon>Actinomycetes</taxon>
        <taxon>Kitasatosporales</taxon>
        <taxon>Streptomycetaceae</taxon>
        <taxon>Streptomyces</taxon>
    </lineage>
</organism>
<evidence type="ECO:0000313" key="2">
    <source>
        <dbReference type="Proteomes" id="UP001500610"/>
    </source>
</evidence>
<name>A0ABP9ISN1_9ACTN</name>